<dbReference type="Proteomes" id="UP000429181">
    <property type="component" value="Chromosome 4"/>
</dbReference>
<proteinExistence type="predicted"/>
<dbReference type="Ensembl" id="ENSBIXT00000027441.1">
    <property type="protein sequence ID" value="ENSBIXP00000036701.1"/>
    <property type="gene ID" value="ENSBIXG00000020188.1"/>
</dbReference>
<evidence type="ECO:0000313" key="1">
    <source>
        <dbReference type="Ensembl" id="ENSBIXP00005038526.1"/>
    </source>
</evidence>
<organism evidence="1 3">
    <name type="scientific">Bos indicus x Bos taurus</name>
    <name type="common">Hybrid cattle</name>
    <dbReference type="NCBI Taxonomy" id="30522"/>
    <lineage>
        <taxon>Eukaryota</taxon>
        <taxon>Metazoa</taxon>
        <taxon>Chordata</taxon>
        <taxon>Craniata</taxon>
        <taxon>Vertebrata</taxon>
        <taxon>Euteleostomi</taxon>
        <taxon>Mammalia</taxon>
        <taxon>Eutheria</taxon>
        <taxon>Laurasiatheria</taxon>
        <taxon>Artiodactyla</taxon>
        <taxon>Ruminantia</taxon>
        <taxon>Pecora</taxon>
        <taxon>Bovidae</taxon>
        <taxon>Bovinae</taxon>
        <taxon>Bos</taxon>
    </lineage>
</organism>
<evidence type="ECO:0000313" key="2">
    <source>
        <dbReference type="Proteomes" id="UP000314981"/>
    </source>
</evidence>
<name>A0A4W2I464_BOBOX</name>
<reference evidence="2 3" key="1">
    <citation type="submission" date="2018-11" db="EMBL/GenBank/DDBJ databases">
        <title>Haplotype-resolved cattle genomes.</title>
        <authorList>
            <person name="Low W.Y."/>
            <person name="Tearle R."/>
            <person name="Bickhart D.M."/>
            <person name="Rosen B.D."/>
            <person name="Koren S."/>
            <person name="Rhie A."/>
            <person name="Hiendleder S."/>
            <person name="Phillippy A.M."/>
            <person name="Smith T.P.L."/>
            <person name="Williams J.L."/>
        </authorList>
    </citation>
    <scope>NUCLEOTIDE SEQUENCE [LARGE SCALE GENOMIC DNA]</scope>
</reference>
<protein>
    <submittedName>
        <fullName evidence="1">Uncharacterized protein</fullName>
    </submittedName>
</protein>
<keyword evidence="2" id="KW-1185">Reference proteome</keyword>
<reference evidence="1" key="2">
    <citation type="submission" date="2025-05" db="UniProtKB">
        <authorList>
            <consortium name="Ensembl"/>
        </authorList>
    </citation>
    <scope>IDENTIFICATION</scope>
</reference>
<dbReference type="Ensembl" id="ENSBIXT00005028843.1">
    <property type="protein sequence ID" value="ENSBIXP00005038526.1"/>
    <property type="gene ID" value="ENSBIXG00005020565.1"/>
</dbReference>
<sequence>SSTWIKVFGEGTKLVVIPPGK</sequence>
<dbReference type="AlphaFoldDB" id="A0A4W2I464"/>
<dbReference type="GeneTree" id="ENSGT01110000271669"/>
<dbReference type="Proteomes" id="UP000314981">
    <property type="component" value="Chromosome 4"/>
</dbReference>
<evidence type="ECO:0000313" key="3">
    <source>
        <dbReference type="Proteomes" id="UP000429181"/>
    </source>
</evidence>
<accession>A0A4W2I464</accession>